<accession>X0ZZQ3</accession>
<name>X0ZZQ3_9ZZZZ</name>
<dbReference type="EMBL" id="BART01009284">
    <property type="protein sequence ID" value="GAG65943.1"/>
    <property type="molecule type" value="Genomic_DNA"/>
</dbReference>
<feature type="non-terminal residue" evidence="2">
    <location>
        <position position="1"/>
    </location>
</feature>
<evidence type="ECO:0000313" key="2">
    <source>
        <dbReference type="EMBL" id="GAG65943.1"/>
    </source>
</evidence>
<protein>
    <recommendedName>
        <fullName evidence="1">RNB domain-containing protein</fullName>
    </recommendedName>
</protein>
<dbReference type="SMART" id="SM00955">
    <property type="entry name" value="RNB"/>
    <property type="match status" value="1"/>
</dbReference>
<evidence type="ECO:0000259" key="1">
    <source>
        <dbReference type="SMART" id="SM00955"/>
    </source>
</evidence>
<dbReference type="GO" id="GO:0003723">
    <property type="term" value="F:RNA binding"/>
    <property type="evidence" value="ECO:0007669"/>
    <property type="project" value="InterPro"/>
</dbReference>
<dbReference type="SUPFAM" id="SSF50249">
    <property type="entry name" value="Nucleic acid-binding proteins"/>
    <property type="match status" value="1"/>
</dbReference>
<dbReference type="AlphaFoldDB" id="X0ZZQ3"/>
<sequence length="372" mass="44094">RRDWDIISIDPLNSKDFDDAFGVKELDNKFILSIYIANVSFWMDALNLWSSFSQRIATIYLPDRKRPMLPTILSDALCSLQENRSRFAFTLDLVISKDNWLIESSSFKNTCISLRKNLRYDTDEQREDKMFKKALNYVKKMNQEKSYIDNVVNCHDLIAYLMILMNYISATYLKKNETGIFRSAKFNTEFVAPDTVPSNVQKFLKMWNSFGGQYVKYEQVERHDMLKLDAYVHITSPIRRLVDLLNMIVIQDSLGLMKLEGEQSIFYERWTASVDYINQTMRSIRKVQNDCSLLNICTTDTQLLEKVHTGFIFDKIIRNDDLYQYMVYFPEFKMVNRFTSRHDKVGLSKQQFKLYVFMDENQLKQKIRIELQ</sequence>
<dbReference type="InterPro" id="IPR050180">
    <property type="entry name" value="RNR_Ribonuclease"/>
</dbReference>
<dbReference type="GO" id="GO:0004540">
    <property type="term" value="F:RNA nuclease activity"/>
    <property type="evidence" value="ECO:0007669"/>
    <property type="project" value="InterPro"/>
</dbReference>
<dbReference type="InterPro" id="IPR001900">
    <property type="entry name" value="RNase_II/R"/>
</dbReference>
<proteinExistence type="predicted"/>
<dbReference type="Pfam" id="PF00773">
    <property type="entry name" value="RNB"/>
    <property type="match status" value="2"/>
</dbReference>
<organism evidence="2">
    <name type="scientific">marine sediment metagenome</name>
    <dbReference type="NCBI Taxonomy" id="412755"/>
    <lineage>
        <taxon>unclassified sequences</taxon>
        <taxon>metagenomes</taxon>
        <taxon>ecological metagenomes</taxon>
    </lineage>
</organism>
<comment type="caution">
    <text evidence="2">The sequence shown here is derived from an EMBL/GenBank/DDBJ whole genome shotgun (WGS) entry which is preliminary data.</text>
</comment>
<dbReference type="GO" id="GO:0006402">
    <property type="term" value="P:mRNA catabolic process"/>
    <property type="evidence" value="ECO:0007669"/>
    <property type="project" value="TreeGrafter"/>
</dbReference>
<dbReference type="InterPro" id="IPR012340">
    <property type="entry name" value="NA-bd_OB-fold"/>
</dbReference>
<dbReference type="PANTHER" id="PTHR23355:SF9">
    <property type="entry name" value="DIS3-LIKE EXONUCLEASE 2"/>
    <property type="match status" value="1"/>
</dbReference>
<gene>
    <name evidence="2" type="ORF">S01H4_20623</name>
</gene>
<reference evidence="2" key="1">
    <citation type="journal article" date="2014" name="Front. Microbiol.">
        <title>High frequency of phylogenetically diverse reductive dehalogenase-homologous genes in deep subseafloor sedimentary metagenomes.</title>
        <authorList>
            <person name="Kawai M."/>
            <person name="Futagami T."/>
            <person name="Toyoda A."/>
            <person name="Takaki Y."/>
            <person name="Nishi S."/>
            <person name="Hori S."/>
            <person name="Arai W."/>
            <person name="Tsubouchi T."/>
            <person name="Morono Y."/>
            <person name="Uchiyama I."/>
            <person name="Ito T."/>
            <person name="Fujiyama A."/>
            <person name="Inagaki F."/>
            <person name="Takami H."/>
        </authorList>
    </citation>
    <scope>NUCLEOTIDE SEQUENCE</scope>
    <source>
        <strain evidence="2">Expedition CK06-06</strain>
    </source>
</reference>
<feature type="domain" description="RNB" evidence="1">
    <location>
        <begin position="1"/>
        <end position="256"/>
    </location>
</feature>
<dbReference type="PANTHER" id="PTHR23355">
    <property type="entry name" value="RIBONUCLEASE"/>
    <property type="match status" value="1"/>
</dbReference>